<evidence type="ECO:0000256" key="5">
    <source>
        <dbReference type="HAMAP-Rule" id="MF_00362"/>
    </source>
</evidence>
<dbReference type="InterPro" id="IPR002363">
    <property type="entry name" value="Ribosomal_uL10_CS_bac"/>
</dbReference>
<dbReference type="RefSeq" id="WP_308456372.1">
    <property type="nucleotide sequence ID" value="NZ_JAJEQM010000008.1"/>
</dbReference>
<feature type="compositionally biased region" description="Acidic residues" evidence="6">
    <location>
        <begin position="185"/>
        <end position="194"/>
    </location>
</feature>
<dbReference type="GO" id="GO:0006412">
    <property type="term" value="P:translation"/>
    <property type="evidence" value="ECO:0007669"/>
    <property type="project" value="UniProtKB-UniRule"/>
</dbReference>
<evidence type="ECO:0000313" key="7">
    <source>
        <dbReference type="EMBL" id="MCC2210549.1"/>
    </source>
</evidence>
<dbReference type="SUPFAM" id="SSF160369">
    <property type="entry name" value="Ribosomal protein L10-like"/>
    <property type="match status" value="1"/>
</dbReference>
<accession>A0AAE3J9E2</accession>
<dbReference type="Proteomes" id="UP001198242">
    <property type="component" value="Unassembled WGS sequence"/>
</dbReference>
<dbReference type="GO" id="GO:0070180">
    <property type="term" value="F:large ribosomal subunit rRNA binding"/>
    <property type="evidence" value="ECO:0007669"/>
    <property type="project" value="UniProtKB-UniRule"/>
</dbReference>
<dbReference type="GO" id="GO:0003735">
    <property type="term" value="F:structural constituent of ribosome"/>
    <property type="evidence" value="ECO:0007669"/>
    <property type="project" value="InterPro"/>
</dbReference>
<dbReference type="PROSITE" id="PS01109">
    <property type="entry name" value="RIBOSOMAL_L10"/>
    <property type="match status" value="1"/>
</dbReference>
<gene>
    <name evidence="5 7" type="primary">rplJ</name>
    <name evidence="7" type="ORF">LKE05_07070</name>
</gene>
<dbReference type="InterPro" id="IPR001790">
    <property type="entry name" value="Ribosomal_uL10"/>
</dbReference>
<keyword evidence="2 5" id="KW-0689">Ribosomal protein</keyword>
<keyword evidence="8" id="KW-1185">Reference proteome</keyword>
<comment type="subunit">
    <text evidence="5">Part of the ribosomal stalk of the 50S ribosomal subunit. The N-terminus interacts with L11 and the large rRNA to form the base of the stalk. The C-terminus forms an elongated spine to which L12 dimers bind in a sequential fashion forming a multimeric L10(L12)X complex.</text>
</comment>
<name>A0AAE3J9E2_9FIRM</name>
<dbReference type="InterPro" id="IPR022973">
    <property type="entry name" value="Ribosomal_uL10_bac"/>
</dbReference>
<sequence length="194" mass="20572">MPSEKVLEAKKAQVAETVEILKAAQTGVLVDYRGLNVEEDTELRRKLREANVKYFVIKNTLLRLAAKEVGLDALDEALHGPTAIAVSSEDAVAPAKVIADFAKENDKLEIKTGFMDGAVISLDEVNKLAATPNMDTLIAKMMGSLNSPISSLARLLATIADGGEEIADLIAKKSAEEAPAAEEAAPAEETADAE</sequence>
<feature type="region of interest" description="Disordered" evidence="6">
    <location>
        <begin position="173"/>
        <end position="194"/>
    </location>
</feature>
<evidence type="ECO:0000256" key="1">
    <source>
        <dbReference type="ARBA" id="ARBA00008889"/>
    </source>
</evidence>
<evidence type="ECO:0000256" key="6">
    <source>
        <dbReference type="SAM" id="MobiDB-lite"/>
    </source>
</evidence>
<dbReference type="PANTHER" id="PTHR11560">
    <property type="entry name" value="39S RIBOSOMAL PROTEIN L10, MITOCHONDRIAL"/>
    <property type="match status" value="1"/>
</dbReference>
<dbReference type="Gene3D" id="6.10.250.290">
    <property type="match status" value="1"/>
</dbReference>
<evidence type="ECO:0000313" key="8">
    <source>
        <dbReference type="Proteomes" id="UP001198242"/>
    </source>
</evidence>
<dbReference type="HAMAP" id="MF_00362">
    <property type="entry name" value="Ribosomal_uL10"/>
    <property type="match status" value="1"/>
</dbReference>
<keyword evidence="5" id="KW-0694">RNA-binding</keyword>
<keyword evidence="5" id="KW-0699">rRNA-binding</keyword>
<proteinExistence type="inferred from homology"/>
<reference evidence="7 8" key="1">
    <citation type="submission" date="2021-10" db="EMBL/GenBank/DDBJ databases">
        <title>Anaerobic single-cell dispensing facilitates the cultivation of human gut bacteria.</title>
        <authorList>
            <person name="Afrizal A."/>
        </authorList>
    </citation>
    <scope>NUCLEOTIDE SEQUENCE [LARGE SCALE GENOMIC DNA]</scope>
    <source>
        <strain evidence="7 8">CLA-AA-H232</strain>
    </source>
</reference>
<dbReference type="CDD" id="cd05797">
    <property type="entry name" value="Ribosomal_L10"/>
    <property type="match status" value="1"/>
</dbReference>
<dbReference type="Gene3D" id="3.30.70.1730">
    <property type="match status" value="1"/>
</dbReference>
<dbReference type="NCBIfam" id="NF000955">
    <property type="entry name" value="PRK00099.1-1"/>
    <property type="match status" value="1"/>
</dbReference>
<dbReference type="InterPro" id="IPR047865">
    <property type="entry name" value="Ribosomal_uL10_bac_type"/>
</dbReference>
<comment type="caution">
    <text evidence="7">The sequence shown here is derived from an EMBL/GenBank/DDBJ whole genome shotgun (WGS) entry which is preliminary data.</text>
</comment>
<evidence type="ECO:0000256" key="4">
    <source>
        <dbReference type="ARBA" id="ARBA00035202"/>
    </source>
</evidence>
<dbReference type="Pfam" id="PF00466">
    <property type="entry name" value="Ribosomal_L10"/>
    <property type="match status" value="1"/>
</dbReference>
<protein>
    <recommendedName>
        <fullName evidence="4 5">Large ribosomal subunit protein uL10</fullName>
    </recommendedName>
</protein>
<dbReference type="EMBL" id="JAJEQM010000008">
    <property type="protein sequence ID" value="MCC2210549.1"/>
    <property type="molecule type" value="Genomic_DNA"/>
</dbReference>
<evidence type="ECO:0000256" key="3">
    <source>
        <dbReference type="ARBA" id="ARBA00023274"/>
    </source>
</evidence>
<dbReference type="InterPro" id="IPR043141">
    <property type="entry name" value="Ribosomal_uL10-like_sf"/>
</dbReference>
<evidence type="ECO:0000256" key="2">
    <source>
        <dbReference type="ARBA" id="ARBA00022980"/>
    </source>
</evidence>
<comment type="similarity">
    <text evidence="1 5">Belongs to the universal ribosomal protein uL10 family.</text>
</comment>
<organism evidence="7 8">
    <name type="scientific">Hominilimicola fabiformis</name>
    <dbReference type="NCBI Taxonomy" id="2885356"/>
    <lineage>
        <taxon>Bacteria</taxon>
        <taxon>Bacillati</taxon>
        <taxon>Bacillota</taxon>
        <taxon>Clostridia</taxon>
        <taxon>Eubacteriales</taxon>
        <taxon>Oscillospiraceae</taxon>
        <taxon>Hominilimicola</taxon>
    </lineage>
</organism>
<dbReference type="AlphaFoldDB" id="A0AAE3J9E2"/>
<dbReference type="GO" id="GO:0015934">
    <property type="term" value="C:large ribosomal subunit"/>
    <property type="evidence" value="ECO:0007669"/>
    <property type="project" value="InterPro"/>
</dbReference>
<comment type="function">
    <text evidence="5">Forms part of the ribosomal stalk, playing a central role in the interaction of the ribosome with GTP-bound translation factors.</text>
</comment>
<keyword evidence="3 5" id="KW-0687">Ribonucleoprotein</keyword>